<evidence type="ECO:0000256" key="2">
    <source>
        <dbReference type="ARBA" id="ARBA00022741"/>
    </source>
</evidence>
<protein>
    <recommendedName>
        <fullName evidence="5">5-formyltetrahydrofolate cyclo-ligase</fullName>
    </recommendedName>
</protein>
<dbReference type="GO" id="GO:0030272">
    <property type="term" value="F:5-formyltetrahydrofolate cyclo-ligase activity"/>
    <property type="evidence" value="ECO:0007669"/>
    <property type="project" value="TreeGrafter"/>
</dbReference>
<organism evidence="4">
    <name type="scientific">bioreactor metagenome</name>
    <dbReference type="NCBI Taxonomy" id="1076179"/>
    <lineage>
        <taxon>unclassified sequences</taxon>
        <taxon>metagenomes</taxon>
        <taxon>ecological metagenomes</taxon>
    </lineage>
</organism>
<comment type="caution">
    <text evidence="4">The sequence shown here is derived from an EMBL/GenBank/DDBJ whole genome shotgun (WGS) entry which is preliminary data.</text>
</comment>
<sequence>MVDKKELRKIILEKRDSIDLSERIKYDKHIFNSLIDSPVYNEAKCIFIFVSYKTEVNTHEIIKQALSQGKRVCVPKVLSKNEGMYAVEIKKYDDLKSGKYGILEPENLENKINEEEIDLALIPGVAFDKNGGRMGYGAAFYDRFLIKLKKDTPKIALAYGMQIVDYIPMNEWDVKMDGIITNG</sequence>
<evidence type="ECO:0008006" key="5">
    <source>
        <dbReference type="Google" id="ProtNLM"/>
    </source>
</evidence>
<dbReference type="GO" id="GO:0035999">
    <property type="term" value="P:tetrahydrofolate interconversion"/>
    <property type="evidence" value="ECO:0007669"/>
    <property type="project" value="TreeGrafter"/>
</dbReference>
<keyword evidence="2" id="KW-0547">Nucleotide-binding</keyword>
<dbReference type="GO" id="GO:0009396">
    <property type="term" value="P:folic acid-containing compound biosynthetic process"/>
    <property type="evidence" value="ECO:0007669"/>
    <property type="project" value="TreeGrafter"/>
</dbReference>
<gene>
    <name evidence="4" type="primary">yqgN_18</name>
    <name evidence="4" type="ORF">SDC9_160870</name>
</gene>
<keyword evidence="3" id="KW-0067">ATP-binding</keyword>
<comment type="similarity">
    <text evidence="1">Belongs to the 5-formyltetrahydrofolate cyclo-ligase family.</text>
</comment>
<dbReference type="EMBL" id="VSSQ01060051">
    <property type="protein sequence ID" value="MPN13549.1"/>
    <property type="molecule type" value="Genomic_DNA"/>
</dbReference>
<dbReference type="PANTHER" id="PTHR23407">
    <property type="entry name" value="ATPASE INHIBITOR/5-FORMYLTETRAHYDROFOLATE CYCLO-LIGASE"/>
    <property type="match status" value="1"/>
</dbReference>
<proteinExistence type="inferred from homology"/>
<dbReference type="GO" id="GO:0005524">
    <property type="term" value="F:ATP binding"/>
    <property type="evidence" value="ECO:0007669"/>
    <property type="project" value="UniProtKB-KW"/>
</dbReference>
<evidence type="ECO:0000313" key="4">
    <source>
        <dbReference type="EMBL" id="MPN13549.1"/>
    </source>
</evidence>
<evidence type="ECO:0000256" key="3">
    <source>
        <dbReference type="ARBA" id="ARBA00022840"/>
    </source>
</evidence>
<dbReference type="PANTHER" id="PTHR23407:SF1">
    <property type="entry name" value="5-FORMYLTETRAHYDROFOLATE CYCLO-LIGASE"/>
    <property type="match status" value="1"/>
</dbReference>
<dbReference type="InterPro" id="IPR024185">
    <property type="entry name" value="FTHF_cligase-like_sf"/>
</dbReference>
<dbReference type="NCBIfam" id="TIGR02727">
    <property type="entry name" value="MTHFS_bact"/>
    <property type="match status" value="1"/>
</dbReference>
<dbReference type="InterPro" id="IPR037171">
    <property type="entry name" value="NagB/RpiA_transferase-like"/>
</dbReference>
<dbReference type="Pfam" id="PF01812">
    <property type="entry name" value="5-FTHF_cyc-lig"/>
    <property type="match status" value="1"/>
</dbReference>
<name>A0A645FJN1_9ZZZZ</name>
<reference evidence="4" key="1">
    <citation type="submission" date="2019-08" db="EMBL/GenBank/DDBJ databases">
        <authorList>
            <person name="Kucharzyk K."/>
            <person name="Murdoch R.W."/>
            <person name="Higgins S."/>
            <person name="Loffler F."/>
        </authorList>
    </citation>
    <scope>NUCLEOTIDE SEQUENCE</scope>
</reference>
<dbReference type="SUPFAM" id="SSF100950">
    <property type="entry name" value="NagB/RpiA/CoA transferase-like"/>
    <property type="match status" value="1"/>
</dbReference>
<dbReference type="Gene3D" id="3.40.50.10420">
    <property type="entry name" value="NagB/RpiA/CoA transferase-like"/>
    <property type="match status" value="1"/>
</dbReference>
<accession>A0A645FJN1</accession>
<dbReference type="PIRSF" id="PIRSF006806">
    <property type="entry name" value="FTHF_cligase"/>
    <property type="match status" value="1"/>
</dbReference>
<dbReference type="InterPro" id="IPR002698">
    <property type="entry name" value="FTHF_cligase"/>
</dbReference>
<evidence type="ECO:0000256" key="1">
    <source>
        <dbReference type="ARBA" id="ARBA00010638"/>
    </source>
</evidence>
<dbReference type="AlphaFoldDB" id="A0A645FJN1"/>